<feature type="domain" description="Protein kinase" evidence="5">
    <location>
        <begin position="32"/>
        <end position="297"/>
    </location>
</feature>
<dbReference type="InterPro" id="IPR008271">
    <property type="entry name" value="Ser/Thr_kinase_AS"/>
</dbReference>
<keyword evidence="2 3" id="KW-0067">ATP-binding</keyword>
<reference evidence="6" key="1">
    <citation type="submission" date="2023-05" db="EMBL/GenBank/DDBJ databases">
        <authorList>
            <person name="Stuckert A."/>
        </authorList>
    </citation>
    <scope>NUCLEOTIDE SEQUENCE</scope>
</reference>
<keyword evidence="1 3" id="KW-0547">Nucleotide-binding</keyword>
<dbReference type="EMBL" id="CATNWA010006704">
    <property type="protein sequence ID" value="CAI9552651.1"/>
    <property type="molecule type" value="Genomic_DNA"/>
</dbReference>
<name>A0ABN9BYS8_9NEOB</name>
<keyword evidence="7" id="KW-1185">Reference proteome</keyword>
<dbReference type="InterPro" id="IPR011009">
    <property type="entry name" value="Kinase-like_dom_sf"/>
</dbReference>
<comment type="caution">
    <text evidence="6">The sequence shown here is derived from an EMBL/GenBank/DDBJ whole genome shotgun (WGS) entry which is preliminary data.</text>
</comment>
<dbReference type="InterPro" id="IPR017441">
    <property type="entry name" value="Protein_kinase_ATP_BS"/>
</dbReference>
<feature type="binding site" evidence="3">
    <location>
        <position position="61"/>
    </location>
    <ligand>
        <name>ATP</name>
        <dbReference type="ChEBI" id="CHEBI:30616"/>
    </ligand>
</feature>
<protein>
    <recommendedName>
        <fullName evidence="5">Protein kinase domain-containing protein</fullName>
    </recommendedName>
</protein>
<organism evidence="6 7">
    <name type="scientific">Staurois parvus</name>
    <dbReference type="NCBI Taxonomy" id="386267"/>
    <lineage>
        <taxon>Eukaryota</taxon>
        <taxon>Metazoa</taxon>
        <taxon>Chordata</taxon>
        <taxon>Craniata</taxon>
        <taxon>Vertebrata</taxon>
        <taxon>Euteleostomi</taxon>
        <taxon>Amphibia</taxon>
        <taxon>Batrachia</taxon>
        <taxon>Anura</taxon>
        <taxon>Neobatrachia</taxon>
        <taxon>Ranoidea</taxon>
        <taxon>Ranidae</taxon>
        <taxon>Staurois</taxon>
    </lineage>
</organism>
<gene>
    <name evidence="6" type="ORF">SPARVUS_LOCUS3926331</name>
</gene>
<dbReference type="PANTHER" id="PTHR24359">
    <property type="entry name" value="SERINE/THREONINE-PROTEIN KINASE SBK1"/>
    <property type="match status" value="1"/>
</dbReference>
<dbReference type="SUPFAM" id="SSF56112">
    <property type="entry name" value="Protein kinase-like (PK-like)"/>
    <property type="match status" value="1"/>
</dbReference>
<evidence type="ECO:0000256" key="4">
    <source>
        <dbReference type="RuleBase" id="RU000304"/>
    </source>
</evidence>
<sequence>MASAAHDVKILLKGLVSSSSQGLQEIDLQERFHLIKELGSGGHGSVLLVKDKETNQKMALKILEKKRTSKRQFLIEFSVSSYLSSHPNIIRSFDMAFKTQDHFVFGLEAAPVGDLSSIIVRNVGLLEDNVKRCAMQISSALEFIAEKGLVHMDIKCKNILVFDQECRCVKITDFGLTRMKGTVIRSKSGSTSYRAPEMCELTGQEELAVDSTLDVWSFGVLLYCLITGKFPWKVATDKDKRFSRFVAWQNNHCDDPPASWNKLPTCLQRMFGCLLAVDYSQRSKPTEVLCYMEESWKTDSTYSTD</sequence>
<evidence type="ECO:0000313" key="7">
    <source>
        <dbReference type="Proteomes" id="UP001162483"/>
    </source>
</evidence>
<evidence type="ECO:0000256" key="3">
    <source>
        <dbReference type="PROSITE-ProRule" id="PRU10141"/>
    </source>
</evidence>
<dbReference type="Proteomes" id="UP001162483">
    <property type="component" value="Unassembled WGS sequence"/>
</dbReference>
<dbReference type="Pfam" id="PF00069">
    <property type="entry name" value="Pkinase"/>
    <property type="match status" value="1"/>
</dbReference>
<evidence type="ECO:0000256" key="2">
    <source>
        <dbReference type="ARBA" id="ARBA00022840"/>
    </source>
</evidence>
<keyword evidence="4" id="KW-0723">Serine/threonine-protein kinase</keyword>
<proteinExistence type="inferred from homology"/>
<keyword evidence="4" id="KW-0808">Transferase</keyword>
<evidence type="ECO:0000256" key="1">
    <source>
        <dbReference type="ARBA" id="ARBA00022741"/>
    </source>
</evidence>
<dbReference type="InterPro" id="IPR000719">
    <property type="entry name" value="Prot_kinase_dom"/>
</dbReference>
<accession>A0ABN9BYS8</accession>
<dbReference type="PROSITE" id="PS50011">
    <property type="entry name" value="PROTEIN_KINASE_DOM"/>
    <property type="match status" value="1"/>
</dbReference>
<dbReference type="PROSITE" id="PS00107">
    <property type="entry name" value="PROTEIN_KINASE_ATP"/>
    <property type="match status" value="1"/>
</dbReference>
<evidence type="ECO:0000313" key="6">
    <source>
        <dbReference type="EMBL" id="CAI9552651.1"/>
    </source>
</evidence>
<evidence type="ECO:0000259" key="5">
    <source>
        <dbReference type="PROSITE" id="PS50011"/>
    </source>
</evidence>
<comment type="similarity">
    <text evidence="4">Belongs to the protein kinase superfamily.</text>
</comment>
<keyword evidence="4" id="KW-0418">Kinase</keyword>
<dbReference type="SMART" id="SM00220">
    <property type="entry name" value="S_TKc"/>
    <property type="match status" value="1"/>
</dbReference>
<dbReference type="PROSITE" id="PS00108">
    <property type="entry name" value="PROTEIN_KINASE_ST"/>
    <property type="match status" value="1"/>
</dbReference>
<dbReference type="PANTHER" id="PTHR24359:SF39">
    <property type="entry name" value="PROTEIN KINASE DOMAIN-CONTAINING PROTEIN"/>
    <property type="match status" value="1"/>
</dbReference>
<dbReference type="Gene3D" id="1.10.510.10">
    <property type="entry name" value="Transferase(Phosphotransferase) domain 1"/>
    <property type="match status" value="1"/>
</dbReference>